<reference evidence="2" key="1">
    <citation type="journal article" date="2014" name="Int. J. Syst. Evol. Microbiol.">
        <title>Complete genome sequence of Corynebacterium casei LMG S-19264T (=DSM 44701T), isolated from a smear-ripened cheese.</title>
        <authorList>
            <consortium name="US DOE Joint Genome Institute (JGI-PGF)"/>
            <person name="Walter F."/>
            <person name="Albersmeier A."/>
            <person name="Kalinowski J."/>
            <person name="Ruckert C."/>
        </authorList>
    </citation>
    <scope>NUCLEOTIDE SEQUENCE</scope>
    <source>
        <strain evidence="2">CGMCC 1.15343</strain>
    </source>
</reference>
<dbReference type="SUPFAM" id="SSF47413">
    <property type="entry name" value="lambda repressor-like DNA-binding domains"/>
    <property type="match status" value="1"/>
</dbReference>
<dbReference type="EMBL" id="BMIL01000005">
    <property type="protein sequence ID" value="GGC63685.1"/>
    <property type="molecule type" value="Genomic_DNA"/>
</dbReference>
<evidence type="ECO:0000259" key="1">
    <source>
        <dbReference type="PROSITE" id="PS50943"/>
    </source>
</evidence>
<dbReference type="RefSeq" id="WP_188626421.1">
    <property type="nucleotide sequence ID" value="NZ_BMIL01000005.1"/>
</dbReference>
<dbReference type="AlphaFoldDB" id="A0A916UA61"/>
<dbReference type="Pfam" id="PF01381">
    <property type="entry name" value="HTH_3"/>
    <property type="match status" value="1"/>
</dbReference>
<dbReference type="Proteomes" id="UP000651668">
    <property type="component" value="Unassembled WGS sequence"/>
</dbReference>
<comment type="caution">
    <text evidence="2">The sequence shown here is derived from an EMBL/GenBank/DDBJ whole genome shotgun (WGS) entry which is preliminary data.</text>
</comment>
<proteinExistence type="predicted"/>
<organism evidence="2 3">
    <name type="scientific">Pedobacter quisquiliarum</name>
    <dbReference type="NCBI Taxonomy" id="1834438"/>
    <lineage>
        <taxon>Bacteria</taxon>
        <taxon>Pseudomonadati</taxon>
        <taxon>Bacteroidota</taxon>
        <taxon>Sphingobacteriia</taxon>
        <taxon>Sphingobacteriales</taxon>
        <taxon>Sphingobacteriaceae</taxon>
        <taxon>Pedobacter</taxon>
    </lineage>
</organism>
<gene>
    <name evidence="2" type="ORF">GCM10011387_16670</name>
</gene>
<sequence>MVKIHVQLKGLRLKYGKTQQQIAVLLNCSVPAYSKLETGATDVTGTRLTQLAAIYGIHPSDIHRFGEPVDDSMQRTIAELIRQHEEDQRTVAELQRKLISFYEGRNGLN</sequence>
<accession>A0A916UA61</accession>
<name>A0A916UA61_9SPHI</name>
<dbReference type="PROSITE" id="PS50943">
    <property type="entry name" value="HTH_CROC1"/>
    <property type="match status" value="1"/>
</dbReference>
<reference evidence="2" key="2">
    <citation type="submission" date="2020-09" db="EMBL/GenBank/DDBJ databases">
        <authorList>
            <person name="Sun Q."/>
            <person name="Zhou Y."/>
        </authorList>
    </citation>
    <scope>NUCLEOTIDE SEQUENCE</scope>
    <source>
        <strain evidence="2">CGMCC 1.15343</strain>
    </source>
</reference>
<dbReference type="GO" id="GO:0003677">
    <property type="term" value="F:DNA binding"/>
    <property type="evidence" value="ECO:0007669"/>
    <property type="project" value="InterPro"/>
</dbReference>
<protein>
    <recommendedName>
        <fullName evidence="1">HTH cro/C1-type domain-containing protein</fullName>
    </recommendedName>
</protein>
<evidence type="ECO:0000313" key="3">
    <source>
        <dbReference type="Proteomes" id="UP000651668"/>
    </source>
</evidence>
<dbReference type="Gene3D" id="1.10.260.40">
    <property type="entry name" value="lambda repressor-like DNA-binding domains"/>
    <property type="match status" value="1"/>
</dbReference>
<keyword evidence="3" id="KW-1185">Reference proteome</keyword>
<dbReference type="InterPro" id="IPR010982">
    <property type="entry name" value="Lambda_DNA-bd_dom_sf"/>
</dbReference>
<dbReference type="InterPro" id="IPR001387">
    <property type="entry name" value="Cro/C1-type_HTH"/>
</dbReference>
<evidence type="ECO:0000313" key="2">
    <source>
        <dbReference type="EMBL" id="GGC63685.1"/>
    </source>
</evidence>
<dbReference type="CDD" id="cd00093">
    <property type="entry name" value="HTH_XRE"/>
    <property type="match status" value="1"/>
</dbReference>
<feature type="domain" description="HTH cro/C1-type" evidence="1">
    <location>
        <begin position="8"/>
        <end position="62"/>
    </location>
</feature>
<dbReference type="SMART" id="SM00530">
    <property type="entry name" value="HTH_XRE"/>
    <property type="match status" value="1"/>
</dbReference>